<evidence type="ECO:0000313" key="1">
    <source>
        <dbReference type="EMBL" id="OXC76396.1"/>
    </source>
</evidence>
<dbReference type="AlphaFoldDB" id="A0A226WYV7"/>
<reference evidence="2" key="1">
    <citation type="submission" date="2017-01" db="EMBL/GenBank/DDBJ databases">
        <title>Genome Analysis of Deinococcus marmoris KOPRI26562.</title>
        <authorList>
            <person name="Kim J.H."/>
            <person name="Oh H.-M."/>
        </authorList>
    </citation>
    <scope>NUCLEOTIDE SEQUENCE [LARGE SCALE GENOMIC DNA]</scope>
    <source>
        <strain evidence="2">PAMC 26633</strain>
    </source>
</reference>
<dbReference type="Proteomes" id="UP000214720">
    <property type="component" value="Unassembled WGS sequence"/>
</dbReference>
<dbReference type="EMBL" id="MTHB01000126">
    <property type="protein sequence ID" value="OXC76396.1"/>
    <property type="molecule type" value="Genomic_DNA"/>
</dbReference>
<accession>A0A226WYV7</accession>
<proteinExistence type="predicted"/>
<name>A0A226WYV7_CABSO</name>
<protein>
    <submittedName>
        <fullName evidence="1">Uncharacterized protein</fullName>
    </submittedName>
</protein>
<comment type="caution">
    <text evidence="1">The sequence shown here is derived from an EMBL/GenBank/DDBJ whole genome shotgun (WGS) entry which is preliminary data.</text>
</comment>
<evidence type="ECO:0000313" key="2">
    <source>
        <dbReference type="Proteomes" id="UP000214720"/>
    </source>
</evidence>
<sequence length="45" mass="5416">MYKKWHAPPIRKYKNTNHSPMRWPADILLTDENLSEDIDERAQCC</sequence>
<organism evidence="1 2">
    <name type="scientific">Caballeronia sordidicola</name>
    <name type="common">Burkholderia sordidicola</name>
    <dbReference type="NCBI Taxonomy" id="196367"/>
    <lineage>
        <taxon>Bacteria</taxon>
        <taxon>Pseudomonadati</taxon>
        <taxon>Pseudomonadota</taxon>
        <taxon>Betaproteobacteria</taxon>
        <taxon>Burkholderiales</taxon>
        <taxon>Burkholderiaceae</taxon>
        <taxon>Caballeronia</taxon>
    </lineage>
</organism>
<gene>
    <name evidence="1" type="ORF">BSU04_22325</name>
</gene>